<accession>A0ABS2LIA6</accession>
<reference evidence="1 2" key="1">
    <citation type="submission" date="2021-01" db="EMBL/GenBank/DDBJ databases">
        <title>Sequencing the genomes of 1000 actinobacteria strains.</title>
        <authorList>
            <person name="Klenk H.-P."/>
        </authorList>
    </citation>
    <scope>NUCLEOTIDE SEQUENCE [LARGE SCALE GENOMIC DNA]</scope>
    <source>
        <strain evidence="1 2">DSM 46000</strain>
    </source>
</reference>
<name>A0ABS2LIA6_9CELL</name>
<protein>
    <recommendedName>
        <fullName evidence="3">Helix-turn-helix domain-containing protein</fullName>
    </recommendedName>
</protein>
<dbReference type="RefSeq" id="WP_205307976.1">
    <property type="nucleotide sequence ID" value="NZ_BAAAVF010000007.1"/>
</dbReference>
<dbReference type="EMBL" id="JAFBBO010000001">
    <property type="protein sequence ID" value="MBM7480163.1"/>
    <property type="molecule type" value="Genomic_DNA"/>
</dbReference>
<evidence type="ECO:0008006" key="3">
    <source>
        <dbReference type="Google" id="ProtNLM"/>
    </source>
</evidence>
<organism evidence="1 2">
    <name type="scientific">Oerskovia jenensis</name>
    <dbReference type="NCBI Taxonomy" id="162169"/>
    <lineage>
        <taxon>Bacteria</taxon>
        <taxon>Bacillati</taxon>
        <taxon>Actinomycetota</taxon>
        <taxon>Actinomycetes</taxon>
        <taxon>Micrococcales</taxon>
        <taxon>Cellulomonadaceae</taxon>
        <taxon>Oerskovia</taxon>
    </lineage>
</organism>
<dbReference type="Proteomes" id="UP000698059">
    <property type="component" value="Unassembled WGS sequence"/>
</dbReference>
<evidence type="ECO:0000313" key="1">
    <source>
        <dbReference type="EMBL" id="MBM7480163.1"/>
    </source>
</evidence>
<gene>
    <name evidence="1" type="ORF">JOD49_003083</name>
</gene>
<comment type="caution">
    <text evidence="1">The sequence shown here is derived from an EMBL/GenBank/DDBJ whole genome shotgun (WGS) entry which is preliminary data.</text>
</comment>
<proteinExistence type="predicted"/>
<sequence>MSTITEQKAFSIADVATITPFSQKQIRAAIRATDPTAWPPPLKAKVTSRNADGSPRQYIVREKDLDDWLESLDDA</sequence>
<evidence type="ECO:0000313" key="2">
    <source>
        <dbReference type="Proteomes" id="UP000698059"/>
    </source>
</evidence>
<keyword evidence="2" id="KW-1185">Reference proteome</keyword>